<sequence length="105" mass="11889">MRRTLPYTLGGALLGTVGGVALALDAWWLTWVAWFVYFAAVEGAALFNSRTGDTLSEHVWLWFGTQRRKAGEPPREVTGWVRFRRFVLLAFVTWLAVHFLTGGLF</sequence>
<dbReference type="EMBL" id="LT607413">
    <property type="protein sequence ID" value="SCF42221.1"/>
    <property type="molecule type" value="Genomic_DNA"/>
</dbReference>
<evidence type="ECO:0000256" key="1">
    <source>
        <dbReference type="SAM" id="Phobius"/>
    </source>
</evidence>
<evidence type="ECO:0000313" key="2">
    <source>
        <dbReference type="EMBL" id="SCF42221.1"/>
    </source>
</evidence>
<keyword evidence="1" id="KW-0812">Transmembrane</keyword>
<evidence type="ECO:0000313" key="3">
    <source>
        <dbReference type="Proteomes" id="UP000198253"/>
    </source>
</evidence>
<feature type="transmembrane region" description="Helical" evidence="1">
    <location>
        <begin position="86"/>
        <end position="104"/>
    </location>
</feature>
<dbReference type="RefSeq" id="WP_088985117.1">
    <property type="nucleotide sequence ID" value="NZ_LT607413.1"/>
</dbReference>
<gene>
    <name evidence="2" type="ORF">GA0070618_6629</name>
</gene>
<keyword evidence="1" id="KW-1133">Transmembrane helix</keyword>
<organism evidence="2 3">
    <name type="scientific">Micromonospora echinospora</name>
    <name type="common">Micromonospora purpurea</name>
    <dbReference type="NCBI Taxonomy" id="1877"/>
    <lineage>
        <taxon>Bacteria</taxon>
        <taxon>Bacillati</taxon>
        <taxon>Actinomycetota</taxon>
        <taxon>Actinomycetes</taxon>
        <taxon>Micromonosporales</taxon>
        <taxon>Micromonosporaceae</taxon>
        <taxon>Micromonospora</taxon>
    </lineage>
</organism>
<accession>A0A1C5AAV8</accession>
<proteinExistence type="predicted"/>
<name>A0A1C5AAV8_MICEC</name>
<dbReference type="InParanoid" id="A0A1C5AAV8"/>
<keyword evidence="3" id="KW-1185">Reference proteome</keyword>
<dbReference type="AlphaFoldDB" id="A0A1C5AAV8"/>
<keyword evidence="1" id="KW-0472">Membrane</keyword>
<dbReference type="OrthoDB" id="4269924at2"/>
<reference evidence="3" key="1">
    <citation type="submission" date="2016-06" db="EMBL/GenBank/DDBJ databases">
        <authorList>
            <person name="Varghese N."/>
            <person name="Submissions Spin"/>
        </authorList>
    </citation>
    <scope>NUCLEOTIDE SEQUENCE [LARGE SCALE GENOMIC DNA]</scope>
    <source>
        <strain evidence="3">DSM 43816</strain>
    </source>
</reference>
<dbReference type="Proteomes" id="UP000198253">
    <property type="component" value="Chromosome I"/>
</dbReference>
<protein>
    <submittedName>
        <fullName evidence="2">Uncharacterized protein</fullName>
    </submittedName>
</protein>
<feature type="transmembrane region" description="Helical" evidence="1">
    <location>
        <begin position="29"/>
        <end position="47"/>
    </location>
</feature>